<reference evidence="1 2" key="1">
    <citation type="journal article" date="2016" name="Mol. Biol. Evol.">
        <title>Comparative Genomics of Early-Diverging Mushroom-Forming Fungi Provides Insights into the Origins of Lignocellulose Decay Capabilities.</title>
        <authorList>
            <person name="Nagy L.G."/>
            <person name="Riley R."/>
            <person name="Tritt A."/>
            <person name="Adam C."/>
            <person name="Daum C."/>
            <person name="Floudas D."/>
            <person name="Sun H."/>
            <person name="Yadav J.S."/>
            <person name="Pangilinan J."/>
            <person name="Larsson K.H."/>
            <person name="Matsuura K."/>
            <person name="Barry K."/>
            <person name="Labutti K."/>
            <person name="Kuo R."/>
            <person name="Ohm R.A."/>
            <person name="Bhattacharya S.S."/>
            <person name="Shirouzu T."/>
            <person name="Yoshinaga Y."/>
            <person name="Martin F.M."/>
            <person name="Grigoriev I.V."/>
            <person name="Hibbett D.S."/>
        </authorList>
    </citation>
    <scope>NUCLEOTIDE SEQUENCE [LARGE SCALE GENOMIC DNA]</scope>
    <source>
        <strain evidence="1 2">TUFC12733</strain>
    </source>
</reference>
<dbReference type="STRING" id="1330018.A0A167K5W3"/>
<dbReference type="OrthoDB" id="3883941at2759"/>
<gene>
    <name evidence="1" type="ORF">CALVIDRAFT_484378</name>
</gene>
<proteinExistence type="predicted"/>
<evidence type="ECO:0000313" key="1">
    <source>
        <dbReference type="EMBL" id="KZO94291.1"/>
    </source>
</evidence>
<organism evidence="1 2">
    <name type="scientific">Calocera viscosa (strain TUFC12733)</name>
    <dbReference type="NCBI Taxonomy" id="1330018"/>
    <lineage>
        <taxon>Eukaryota</taxon>
        <taxon>Fungi</taxon>
        <taxon>Dikarya</taxon>
        <taxon>Basidiomycota</taxon>
        <taxon>Agaricomycotina</taxon>
        <taxon>Dacrymycetes</taxon>
        <taxon>Dacrymycetales</taxon>
        <taxon>Dacrymycetaceae</taxon>
        <taxon>Calocera</taxon>
    </lineage>
</organism>
<dbReference type="Proteomes" id="UP000076738">
    <property type="component" value="Unassembled WGS sequence"/>
</dbReference>
<sequence length="360" mass="39275">YAYYHWSGAANVIATAKRLRDGAVQAKDKAFEKVPSTNEALNYLRQTARAYAVLIPGGTVYVDTTFDNLEEARRTHGQEVDGIVKAAYEEIKRIVDAGGADFDTAQKVARVLSRRGKELAEVAKKASGDLLDKYPGARDKLGAAYAQLETFAKGQGEEGRKMMDEVRGQLGEMFRKGGASSDEVLNKAKEVLSSTQADLKGAGEKAWQAGLDRAKPYLDKVPELRKTLEGNRDALAAAVSGGSGEVWDRVKKVAEAGKKDQGKALEEFKDWAKEKGEQAKQGGEETWDKLEDLIKQLPGGQSVLAASPDLQKYTEAFKKKAPEAQKVAQEALDGIINVLKEKGKKLEQLGKETKDEAQKK</sequence>
<name>A0A167K5W3_CALVF</name>
<evidence type="ECO:0000313" key="2">
    <source>
        <dbReference type="Proteomes" id="UP000076738"/>
    </source>
</evidence>
<dbReference type="AlphaFoldDB" id="A0A167K5W3"/>
<accession>A0A167K5W3</accession>
<protein>
    <recommendedName>
        <fullName evidence="3">Apolipoprotein/apolipophorin</fullName>
    </recommendedName>
</protein>
<keyword evidence="2" id="KW-1185">Reference proteome</keyword>
<dbReference type="EMBL" id="KV417295">
    <property type="protein sequence ID" value="KZO94291.1"/>
    <property type="molecule type" value="Genomic_DNA"/>
</dbReference>
<feature type="non-terminal residue" evidence="1">
    <location>
        <position position="1"/>
    </location>
</feature>
<evidence type="ECO:0008006" key="3">
    <source>
        <dbReference type="Google" id="ProtNLM"/>
    </source>
</evidence>